<dbReference type="EC" id="2.7.7.41" evidence="6"/>
<protein>
    <recommendedName>
        <fullName evidence="7">Phosphatidate cytidylyltransferase</fullName>
        <ecNumber evidence="6">2.7.7.41</ecNumber>
    </recommendedName>
    <alternativeName>
        <fullName evidence="20">CDP-DAG synthase</fullName>
    </alternativeName>
    <alternativeName>
        <fullName evidence="22">CDP-DG synthase</fullName>
    </alternativeName>
    <alternativeName>
        <fullName evidence="18">CDP-diacylglycerol synthase</fullName>
    </alternativeName>
    <alternativeName>
        <fullName evidence="21">CDP-diglyceride pyrophosphorylase</fullName>
    </alternativeName>
    <alternativeName>
        <fullName evidence="23">CDP-diglyceride synthase</fullName>
    </alternativeName>
    <alternativeName>
        <fullName evidence="19">CTP:phosphatidate cytidylyltransferase</fullName>
    </alternativeName>
</protein>
<evidence type="ECO:0000256" key="16">
    <source>
        <dbReference type="ARBA" id="ARBA00023209"/>
    </source>
</evidence>
<dbReference type="PANTHER" id="PTHR46382">
    <property type="entry name" value="PHOSPHATIDATE CYTIDYLYLTRANSFERASE"/>
    <property type="match status" value="1"/>
</dbReference>
<evidence type="ECO:0000256" key="3">
    <source>
        <dbReference type="ARBA" id="ARBA00005119"/>
    </source>
</evidence>
<comment type="pathway">
    <text evidence="4">Lipid metabolism.</text>
</comment>
<evidence type="ECO:0000256" key="1">
    <source>
        <dbReference type="ARBA" id="ARBA00001698"/>
    </source>
</evidence>
<evidence type="ECO:0000256" key="7">
    <source>
        <dbReference type="ARBA" id="ARBA00019373"/>
    </source>
</evidence>
<evidence type="ECO:0000313" key="26">
    <source>
        <dbReference type="Proteomes" id="UP000248132"/>
    </source>
</evidence>
<evidence type="ECO:0000256" key="14">
    <source>
        <dbReference type="ARBA" id="ARBA00023098"/>
    </source>
</evidence>
<evidence type="ECO:0000256" key="19">
    <source>
        <dbReference type="ARBA" id="ARBA00031825"/>
    </source>
</evidence>
<evidence type="ECO:0000256" key="20">
    <source>
        <dbReference type="ARBA" id="ARBA00032253"/>
    </source>
</evidence>
<comment type="similarity">
    <text evidence="5">Belongs to the CDS family.</text>
</comment>
<evidence type="ECO:0000256" key="11">
    <source>
        <dbReference type="ARBA" id="ARBA00022692"/>
    </source>
</evidence>
<evidence type="ECO:0000256" key="17">
    <source>
        <dbReference type="ARBA" id="ARBA00023264"/>
    </source>
</evidence>
<evidence type="ECO:0000256" key="4">
    <source>
        <dbReference type="ARBA" id="ARBA00005189"/>
    </source>
</evidence>
<dbReference type="Proteomes" id="UP000248132">
    <property type="component" value="Unassembled WGS sequence"/>
</dbReference>
<dbReference type="GO" id="GO:0004605">
    <property type="term" value="F:phosphatidate cytidylyltransferase activity"/>
    <property type="evidence" value="ECO:0007669"/>
    <property type="project" value="UniProtKB-EC"/>
</dbReference>
<keyword evidence="13 24" id="KW-1133">Transmembrane helix</keyword>
<evidence type="ECO:0000256" key="2">
    <source>
        <dbReference type="ARBA" id="ARBA00004651"/>
    </source>
</evidence>
<evidence type="ECO:0000256" key="12">
    <source>
        <dbReference type="ARBA" id="ARBA00022695"/>
    </source>
</evidence>
<organism evidence="25 26">
    <name type="scientific">Ruminiclostridium sufflavum DSM 19573</name>
    <dbReference type="NCBI Taxonomy" id="1121337"/>
    <lineage>
        <taxon>Bacteria</taxon>
        <taxon>Bacillati</taxon>
        <taxon>Bacillota</taxon>
        <taxon>Clostridia</taxon>
        <taxon>Eubacteriales</taxon>
        <taxon>Oscillospiraceae</taxon>
        <taxon>Ruminiclostridium</taxon>
    </lineage>
</organism>
<dbReference type="EMBL" id="QKMR01000006">
    <property type="protein sequence ID" value="PYG88405.1"/>
    <property type="molecule type" value="Genomic_DNA"/>
</dbReference>
<feature type="transmembrane region" description="Helical" evidence="24">
    <location>
        <begin position="175"/>
        <end position="198"/>
    </location>
</feature>
<comment type="caution">
    <text evidence="25">The sequence shown here is derived from an EMBL/GenBank/DDBJ whole genome shotgun (WGS) entry which is preliminary data.</text>
</comment>
<feature type="transmembrane region" description="Helical" evidence="24">
    <location>
        <begin position="318"/>
        <end position="339"/>
    </location>
</feature>
<comment type="subcellular location">
    <subcellularLocation>
        <location evidence="2">Cell membrane</location>
        <topology evidence="2">Multi-pass membrane protein</topology>
    </subcellularLocation>
</comment>
<keyword evidence="15 24" id="KW-0472">Membrane</keyword>
<evidence type="ECO:0000256" key="15">
    <source>
        <dbReference type="ARBA" id="ARBA00023136"/>
    </source>
</evidence>
<evidence type="ECO:0000256" key="13">
    <source>
        <dbReference type="ARBA" id="ARBA00022989"/>
    </source>
</evidence>
<sequence>MVWSGIYQSDAYRCFAGSPQLFCPNFCRKLGVEVSLKDIIYNCESTGVPPRKTYQIFCRKLGVEVIMLKTRVISAVAGLALLIAVLYLGSVSIGIAISLIAAIGLYEFYNAASNIKNINPIKSAGYLSVIPLLILGIEKTGLFRVDVSILLGISVCLIIFLSMSFIVLNHNRYNIIDACVTAFGIAYVPFLMSFLILVRNMEQGGYLIWLIFIGAWGTDTMAYTCGRLFGKRKIIPEISPKKTYAGAIGGIIGCILLMIAFGAVCSNSFDLKIPYAVLALLGFCCGIISQIGDWAASAIKRYVNVKDFGNIMPGHGGVLDRFDSILFVAPVVYYIILLLK</sequence>
<evidence type="ECO:0000256" key="23">
    <source>
        <dbReference type="ARBA" id="ARBA00033406"/>
    </source>
</evidence>
<keyword evidence="26" id="KW-1185">Reference proteome</keyword>
<evidence type="ECO:0000256" key="18">
    <source>
        <dbReference type="ARBA" id="ARBA00029893"/>
    </source>
</evidence>
<evidence type="ECO:0000256" key="21">
    <source>
        <dbReference type="ARBA" id="ARBA00032396"/>
    </source>
</evidence>
<keyword evidence="12 25" id="KW-0548">Nucleotidyltransferase</keyword>
<evidence type="ECO:0000256" key="22">
    <source>
        <dbReference type="ARBA" id="ARBA00032743"/>
    </source>
</evidence>
<keyword evidence="14" id="KW-0443">Lipid metabolism</keyword>
<evidence type="ECO:0000256" key="24">
    <source>
        <dbReference type="SAM" id="Phobius"/>
    </source>
</evidence>
<comment type="catalytic activity">
    <reaction evidence="1">
        <text>a 1,2-diacyl-sn-glycero-3-phosphate + CTP + H(+) = a CDP-1,2-diacyl-sn-glycerol + diphosphate</text>
        <dbReference type="Rhea" id="RHEA:16229"/>
        <dbReference type="ChEBI" id="CHEBI:15378"/>
        <dbReference type="ChEBI" id="CHEBI:33019"/>
        <dbReference type="ChEBI" id="CHEBI:37563"/>
        <dbReference type="ChEBI" id="CHEBI:58332"/>
        <dbReference type="ChEBI" id="CHEBI:58608"/>
        <dbReference type="EC" id="2.7.7.41"/>
    </reaction>
</comment>
<evidence type="ECO:0000256" key="6">
    <source>
        <dbReference type="ARBA" id="ARBA00012487"/>
    </source>
</evidence>
<evidence type="ECO:0000256" key="9">
    <source>
        <dbReference type="ARBA" id="ARBA00022516"/>
    </source>
</evidence>
<evidence type="ECO:0000256" key="5">
    <source>
        <dbReference type="ARBA" id="ARBA00010185"/>
    </source>
</evidence>
<keyword evidence="17" id="KW-1208">Phospholipid metabolism</keyword>
<keyword evidence="8" id="KW-1003">Cell membrane</keyword>
<comment type="pathway">
    <text evidence="3">Phospholipid metabolism; CDP-diacylglycerol biosynthesis; CDP-diacylglycerol from sn-glycerol 3-phosphate: step 3/3.</text>
</comment>
<gene>
    <name evidence="25" type="ORF">LY28_01253</name>
</gene>
<dbReference type="PANTHER" id="PTHR46382:SF1">
    <property type="entry name" value="PHOSPHATIDATE CYTIDYLYLTRANSFERASE"/>
    <property type="match status" value="1"/>
</dbReference>
<evidence type="ECO:0000256" key="8">
    <source>
        <dbReference type="ARBA" id="ARBA00022475"/>
    </source>
</evidence>
<evidence type="ECO:0000313" key="25">
    <source>
        <dbReference type="EMBL" id="PYG88405.1"/>
    </source>
</evidence>
<name>A0A318XQ96_9FIRM</name>
<reference evidence="25 26" key="1">
    <citation type="submission" date="2018-06" db="EMBL/GenBank/DDBJ databases">
        <title>Genomic Encyclopedia of Type Strains, Phase I: the one thousand microbial genomes (KMG-I) project.</title>
        <authorList>
            <person name="Kyrpides N."/>
        </authorList>
    </citation>
    <scope>NUCLEOTIDE SEQUENCE [LARGE SCALE GENOMIC DNA]</scope>
    <source>
        <strain evidence="25 26">DSM 19573</strain>
    </source>
</reference>
<dbReference type="GO" id="GO:0016024">
    <property type="term" value="P:CDP-diacylglycerol biosynthetic process"/>
    <property type="evidence" value="ECO:0007669"/>
    <property type="project" value="TreeGrafter"/>
</dbReference>
<dbReference type="AlphaFoldDB" id="A0A318XQ96"/>
<feature type="transmembrane region" description="Helical" evidence="24">
    <location>
        <begin position="244"/>
        <end position="269"/>
    </location>
</feature>
<keyword evidence="11 24" id="KW-0812">Transmembrane</keyword>
<keyword evidence="16" id="KW-0594">Phospholipid biosynthesis</keyword>
<dbReference type="GO" id="GO:0005886">
    <property type="term" value="C:plasma membrane"/>
    <property type="evidence" value="ECO:0007669"/>
    <property type="project" value="UniProtKB-SubCell"/>
</dbReference>
<feature type="transmembrane region" description="Helical" evidence="24">
    <location>
        <begin position="149"/>
        <end position="168"/>
    </location>
</feature>
<feature type="transmembrane region" description="Helical" evidence="24">
    <location>
        <begin position="275"/>
        <end position="297"/>
    </location>
</feature>
<keyword evidence="10 25" id="KW-0808">Transferase</keyword>
<dbReference type="Pfam" id="PF01148">
    <property type="entry name" value="CTP_transf_1"/>
    <property type="match status" value="1"/>
</dbReference>
<feature type="transmembrane region" description="Helical" evidence="24">
    <location>
        <begin position="124"/>
        <end position="143"/>
    </location>
</feature>
<evidence type="ECO:0000256" key="10">
    <source>
        <dbReference type="ARBA" id="ARBA00022679"/>
    </source>
</evidence>
<accession>A0A318XQ96</accession>
<keyword evidence="9" id="KW-0444">Lipid biosynthesis</keyword>
<feature type="transmembrane region" description="Helical" evidence="24">
    <location>
        <begin position="204"/>
        <end position="223"/>
    </location>
</feature>
<proteinExistence type="inferred from homology"/>
<feature type="transmembrane region" description="Helical" evidence="24">
    <location>
        <begin position="93"/>
        <end position="112"/>
    </location>
</feature>